<evidence type="ECO:0000313" key="2">
    <source>
        <dbReference type="Proteomes" id="UP000482800"/>
    </source>
</evidence>
<comment type="caution">
    <text evidence="1">The sequence shown here is derived from an EMBL/GenBank/DDBJ whole genome shotgun (WGS) entry which is preliminary data.</text>
</comment>
<dbReference type="GO" id="GO:0006281">
    <property type="term" value="P:DNA repair"/>
    <property type="evidence" value="ECO:0007669"/>
    <property type="project" value="InterPro"/>
</dbReference>
<keyword evidence="2" id="KW-1185">Reference proteome</keyword>
<dbReference type="InterPro" id="IPR011257">
    <property type="entry name" value="DNA_glycosylase"/>
</dbReference>
<gene>
    <name evidence="1" type="ORF">Phou_090780</name>
</gene>
<reference evidence="1 2" key="2">
    <citation type="submission" date="2020-03" db="EMBL/GenBank/DDBJ databases">
        <authorList>
            <person name="Ichikawa N."/>
            <person name="Kimura A."/>
            <person name="Kitahashi Y."/>
            <person name="Uohara A."/>
        </authorList>
    </citation>
    <scope>NUCLEOTIDE SEQUENCE [LARGE SCALE GENOMIC DNA]</scope>
    <source>
        <strain evidence="1 2">NBRC 108639</strain>
    </source>
</reference>
<dbReference type="EMBL" id="BLPF01000004">
    <property type="protein sequence ID" value="GFJ84898.1"/>
    <property type="molecule type" value="Genomic_DNA"/>
</dbReference>
<organism evidence="1 2">
    <name type="scientific">Phytohabitans houttuyneae</name>
    <dbReference type="NCBI Taxonomy" id="1076126"/>
    <lineage>
        <taxon>Bacteria</taxon>
        <taxon>Bacillati</taxon>
        <taxon>Actinomycetota</taxon>
        <taxon>Actinomycetes</taxon>
        <taxon>Micromonosporales</taxon>
        <taxon>Micromonosporaceae</taxon>
    </lineage>
</organism>
<sequence length="270" mass="30279">MDGVDYVMSEHPGWIPARDGAARLRVLPMADGGRWLVQATDESFALHELAASAAKPAVDVFRLPPEAIREMPQLAGALAGLGAVGRFRTSDLWEAIGTATIRQMHKASHGARLYRQFCQAHGERLELPTGETCWLFPTPEIVLGLKPKHFEAVRLGTKRGVLRDAATAYRRHHTDWQTLPPLRLVEELRRIPRVGQWTAHAAVSDFSNDWALYPGGDQTLRTWARRAAPDYDWPTSERAFHNFWRMLTRTHLGVVTALTLAWGNRHATDG</sequence>
<accession>A0A6V8KQL7</accession>
<reference evidence="1 2" key="1">
    <citation type="submission" date="2020-03" db="EMBL/GenBank/DDBJ databases">
        <title>Whole genome shotgun sequence of Phytohabitans houttuyneae NBRC 108639.</title>
        <authorList>
            <person name="Komaki H."/>
            <person name="Tamura T."/>
        </authorList>
    </citation>
    <scope>NUCLEOTIDE SEQUENCE [LARGE SCALE GENOMIC DNA]</scope>
    <source>
        <strain evidence="1 2">NBRC 108639</strain>
    </source>
</reference>
<evidence type="ECO:0000313" key="1">
    <source>
        <dbReference type="EMBL" id="GFJ84898.1"/>
    </source>
</evidence>
<dbReference type="Gene3D" id="1.10.340.30">
    <property type="entry name" value="Hypothetical protein, domain 2"/>
    <property type="match status" value="1"/>
</dbReference>
<dbReference type="Proteomes" id="UP000482800">
    <property type="component" value="Unassembled WGS sequence"/>
</dbReference>
<protein>
    <recommendedName>
        <fullName evidence="3">DNA-3-methyladenine glycosylase 2 family protein</fullName>
    </recommendedName>
</protein>
<dbReference type="GO" id="GO:0003824">
    <property type="term" value="F:catalytic activity"/>
    <property type="evidence" value="ECO:0007669"/>
    <property type="project" value="InterPro"/>
</dbReference>
<dbReference type="AlphaFoldDB" id="A0A6V8KQL7"/>
<dbReference type="RefSeq" id="WP_173069689.1">
    <property type="nucleotide sequence ID" value="NZ_BAABGO010000035.1"/>
</dbReference>
<proteinExistence type="predicted"/>
<evidence type="ECO:0008006" key="3">
    <source>
        <dbReference type="Google" id="ProtNLM"/>
    </source>
</evidence>
<name>A0A6V8KQL7_9ACTN</name>
<dbReference type="SUPFAM" id="SSF48150">
    <property type="entry name" value="DNA-glycosylase"/>
    <property type="match status" value="1"/>
</dbReference>